<dbReference type="InterPro" id="IPR050140">
    <property type="entry name" value="SRY-related_HMG-box_TF-like"/>
</dbReference>
<proteinExistence type="predicted"/>
<dbReference type="InterPro" id="IPR036910">
    <property type="entry name" value="HMG_box_dom_sf"/>
</dbReference>
<reference evidence="6" key="1">
    <citation type="submission" date="2025-08" db="UniProtKB">
        <authorList>
            <consortium name="RefSeq"/>
        </authorList>
    </citation>
    <scope>IDENTIFICATION</scope>
    <source>
        <tissue evidence="6">Muscle</tissue>
    </source>
</reference>
<evidence type="ECO:0000256" key="3">
    <source>
        <dbReference type="SAM" id="MobiDB-lite"/>
    </source>
</evidence>
<feature type="domain" description="HMG box" evidence="4">
    <location>
        <begin position="1"/>
        <end position="40"/>
    </location>
</feature>
<feature type="DNA-binding region" description="HMG box" evidence="2">
    <location>
        <begin position="1"/>
        <end position="40"/>
    </location>
</feature>
<evidence type="ECO:0000256" key="1">
    <source>
        <dbReference type="ARBA" id="ARBA00023125"/>
    </source>
</evidence>
<protein>
    <submittedName>
        <fullName evidence="6">Transcription factor Sox-9-B-like</fullName>
    </submittedName>
</protein>
<keyword evidence="5" id="KW-1185">Reference proteome</keyword>
<dbReference type="Pfam" id="PF00505">
    <property type="entry name" value="HMG_box"/>
    <property type="match status" value="1"/>
</dbReference>
<feature type="region of interest" description="Disordered" evidence="3">
    <location>
        <begin position="101"/>
        <end position="121"/>
    </location>
</feature>
<evidence type="ECO:0000256" key="2">
    <source>
        <dbReference type="PROSITE-ProRule" id="PRU00267"/>
    </source>
</evidence>
<organism evidence="5 6">
    <name type="scientific">Limulus polyphemus</name>
    <name type="common">Atlantic horseshoe crab</name>
    <dbReference type="NCBI Taxonomy" id="6850"/>
    <lineage>
        <taxon>Eukaryota</taxon>
        <taxon>Metazoa</taxon>
        <taxon>Ecdysozoa</taxon>
        <taxon>Arthropoda</taxon>
        <taxon>Chelicerata</taxon>
        <taxon>Merostomata</taxon>
        <taxon>Xiphosura</taxon>
        <taxon>Limulidae</taxon>
        <taxon>Limulus</taxon>
    </lineage>
</organism>
<sequence length="397" mass="45153">MGFILTGKKWRSLTPQDRRPYVEESERLRVQHMHDFPHYKYRPRRRKQHSKRGARKGTNSSSPTQNPSITGLPNYKNGYSFYYPVTTDISSFSTGPRTLRTSELGGVQTPDSSPHGSPCSEVPARRIERYRIHEYTELTNIGLDSIQSLPTPEMSPVETELDSFVLRNALKEKHKIKNPVGQLVAKFSDSSSFFQDIKPPFQNQIHQGIGHVIKSCQDTRRPSCALERQNSFLSMYTQEAHSSFQNVSVQQGQACSPTPLTPQSRYLHYQVSNSNYSPQQEYPDSTMMEHALKDSITISYPEVDSSEPSSFSSQFPTAYECNPNFNFRKVYESQSSPIFTGQDSQLDSFEDNYGQLSSNRTPCSLYSRQDISTPQQDTTDDTCGVIAALKETRRIFS</sequence>
<dbReference type="Gene3D" id="1.10.30.10">
    <property type="entry name" value="High mobility group box domain"/>
    <property type="match status" value="1"/>
</dbReference>
<dbReference type="PROSITE" id="PS50118">
    <property type="entry name" value="HMG_BOX_2"/>
    <property type="match status" value="1"/>
</dbReference>
<evidence type="ECO:0000259" key="4">
    <source>
        <dbReference type="PROSITE" id="PS50118"/>
    </source>
</evidence>
<feature type="compositionally biased region" description="Polar residues" evidence="3">
    <location>
        <begin position="57"/>
        <end position="71"/>
    </location>
</feature>
<dbReference type="SUPFAM" id="SSF47095">
    <property type="entry name" value="HMG-box"/>
    <property type="match status" value="1"/>
</dbReference>
<keyword evidence="1 2" id="KW-0238">DNA-binding</keyword>
<evidence type="ECO:0000313" key="5">
    <source>
        <dbReference type="Proteomes" id="UP000694941"/>
    </source>
</evidence>
<dbReference type="InterPro" id="IPR009071">
    <property type="entry name" value="HMG_box_dom"/>
</dbReference>
<feature type="region of interest" description="Disordered" evidence="3">
    <location>
        <begin position="33"/>
        <end position="73"/>
    </location>
</feature>
<keyword evidence="2" id="KW-0539">Nucleus</keyword>
<dbReference type="PANTHER" id="PTHR10270">
    <property type="entry name" value="SOX TRANSCRIPTION FACTOR"/>
    <property type="match status" value="1"/>
</dbReference>
<name>A0ABM1BZF2_LIMPO</name>
<dbReference type="PANTHER" id="PTHR10270:SF317">
    <property type="entry name" value="TRANSCRIPTION FACTOR SOX-15-RELATED"/>
    <property type="match status" value="1"/>
</dbReference>
<dbReference type="RefSeq" id="XP_013791568.1">
    <property type="nucleotide sequence ID" value="XM_013936114.1"/>
</dbReference>
<gene>
    <name evidence="6" type="primary">LOC106475430</name>
</gene>
<evidence type="ECO:0000313" key="6">
    <source>
        <dbReference type="RefSeq" id="XP_013791568.1"/>
    </source>
</evidence>
<dbReference type="GeneID" id="106475430"/>
<accession>A0ABM1BZF2</accession>
<dbReference type="Proteomes" id="UP000694941">
    <property type="component" value="Unplaced"/>
</dbReference>
<feature type="compositionally biased region" description="Basic residues" evidence="3">
    <location>
        <begin position="39"/>
        <end position="55"/>
    </location>
</feature>